<dbReference type="AlphaFoldDB" id="A0A9Q3DTW6"/>
<sequence length="255" mass="30232">MTLLFLFNWTVKELKIQVQNLENSTGHNAALFQEQLEKIFEERLELKEDIKSSINNILLKDDLPRQSTPILYRNVLNLNNDLHNTISSNAEIENACNFKYITALEEWPTSSGEGEYNHMKFMKTIDMFKEDFNIPDEYISATLHSLFSKPAKKLYYKMGQDHGKHCWPWWKEQIISKWEKDSWRFKIESSFEEAIFNIERDEPMSWFLAQKERLTALHPDMSEAMVYKRILRKCGGDLEHAMVRRCFEPCSTEDC</sequence>
<name>A0A9Q3DTW6_9BASI</name>
<organism evidence="1 2">
    <name type="scientific">Austropuccinia psidii MF-1</name>
    <dbReference type="NCBI Taxonomy" id="1389203"/>
    <lineage>
        <taxon>Eukaryota</taxon>
        <taxon>Fungi</taxon>
        <taxon>Dikarya</taxon>
        <taxon>Basidiomycota</taxon>
        <taxon>Pucciniomycotina</taxon>
        <taxon>Pucciniomycetes</taxon>
        <taxon>Pucciniales</taxon>
        <taxon>Sphaerophragmiaceae</taxon>
        <taxon>Austropuccinia</taxon>
    </lineage>
</organism>
<dbReference type="EMBL" id="AVOT02021593">
    <property type="protein sequence ID" value="MBW0510496.1"/>
    <property type="molecule type" value="Genomic_DNA"/>
</dbReference>
<dbReference type="Proteomes" id="UP000765509">
    <property type="component" value="Unassembled WGS sequence"/>
</dbReference>
<dbReference type="OrthoDB" id="2506710at2759"/>
<dbReference type="CDD" id="cd14279">
    <property type="entry name" value="CUE"/>
    <property type="match status" value="1"/>
</dbReference>
<gene>
    <name evidence="1" type="ORF">O181_050211</name>
</gene>
<reference evidence="1" key="1">
    <citation type="submission" date="2021-03" db="EMBL/GenBank/DDBJ databases">
        <title>Draft genome sequence of rust myrtle Austropuccinia psidii MF-1, a brazilian biotype.</title>
        <authorList>
            <person name="Quecine M.C."/>
            <person name="Pachon D.M.R."/>
            <person name="Bonatelli M.L."/>
            <person name="Correr F.H."/>
            <person name="Franceschini L.M."/>
            <person name="Leite T.F."/>
            <person name="Margarido G.R.A."/>
            <person name="Almeida C.A."/>
            <person name="Ferrarezi J.A."/>
            <person name="Labate C.A."/>
        </authorList>
    </citation>
    <scope>NUCLEOTIDE SEQUENCE</scope>
    <source>
        <strain evidence="1">MF-1</strain>
    </source>
</reference>
<comment type="caution">
    <text evidence="1">The sequence shown here is derived from an EMBL/GenBank/DDBJ whole genome shotgun (WGS) entry which is preliminary data.</text>
</comment>
<evidence type="ECO:0000313" key="1">
    <source>
        <dbReference type="EMBL" id="MBW0510496.1"/>
    </source>
</evidence>
<accession>A0A9Q3DTW6</accession>
<keyword evidence="2" id="KW-1185">Reference proteome</keyword>
<evidence type="ECO:0000313" key="2">
    <source>
        <dbReference type="Proteomes" id="UP000765509"/>
    </source>
</evidence>
<proteinExistence type="predicted"/>
<protein>
    <submittedName>
        <fullName evidence="1">Uncharacterized protein</fullName>
    </submittedName>
</protein>